<feature type="domain" description="Rv2993c-like N-terminal" evidence="3">
    <location>
        <begin position="8"/>
        <end position="56"/>
    </location>
</feature>
<evidence type="ECO:0000313" key="5">
    <source>
        <dbReference type="Proteomes" id="UP000319771"/>
    </source>
</evidence>
<evidence type="ECO:0000259" key="3">
    <source>
        <dbReference type="Pfam" id="PF10370"/>
    </source>
</evidence>
<evidence type="ECO:0000313" key="4">
    <source>
        <dbReference type="EMBL" id="TMQ73268.1"/>
    </source>
</evidence>
<dbReference type="Pfam" id="PF01557">
    <property type="entry name" value="FAA_hydrolase"/>
    <property type="match status" value="1"/>
</dbReference>
<dbReference type="Proteomes" id="UP000319771">
    <property type="component" value="Unassembled WGS sequence"/>
</dbReference>
<dbReference type="Pfam" id="PF10370">
    <property type="entry name" value="Rv2993c-like_N"/>
    <property type="match status" value="1"/>
</dbReference>
<keyword evidence="1" id="KW-0479">Metal-binding</keyword>
<sequence length="266" mass="27934">MATPAHQHIARYRVGGAVHHGRREAGGFARLSAPPWLGGREVGAHDADAGVTLLAPVSPTKIVCVGLNYRAHIAESASVVPGAAPPQEPLIFLKPASAVVATGEAIRYPHGVTRLDPEAELGLVIGRRARGASEAAALDHLAGLTCFNDVSARNYQRQDGQWTRAKGFDTFAPLGPWVTVGLAADRLEVTCRVNGQTRQHGNTADLLFPVAALIAFISRIMTLEPGDIIATGTPAGIAPVEVGDRIEVEVEGVGVLENHVEAAPAW</sequence>
<accession>A0A538UBJ1</accession>
<dbReference type="InterPro" id="IPR011234">
    <property type="entry name" value="Fumarylacetoacetase-like_C"/>
</dbReference>
<keyword evidence="4" id="KW-0378">Hydrolase</keyword>
<evidence type="ECO:0000259" key="2">
    <source>
        <dbReference type="Pfam" id="PF01557"/>
    </source>
</evidence>
<proteinExistence type="predicted"/>
<evidence type="ECO:0000256" key="1">
    <source>
        <dbReference type="ARBA" id="ARBA00022723"/>
    </source>
</evidence>
<dbReference type="Gene3D" id="3.90.850.10">
    <property type="entry name" value="Fumarylacetoacetase-like, C-terminal domain"/>
    <property type="match status" value="1"/>
</dbReference>
<dbReference type="GO" id="GO:0019752">
    <property type="term" value="P:carboxylic acid metabolic process"/>
    <property type="evidence" value="ECO:0007669"/>
    <property type="project" value="UniProtKB-ARBA"/>
</dbReference>
<dbReference type="GO" id="GO:0046872">
    <property type="term" value="F:metal ion binding"/>
    <property type="evidence" value="ECO:0007669"/>
    <property type="project" value="UniProtKB-KW"/>
</dbReference>
<name>A0A538UBJ1_UNCEI</name>
<dbReference type="InterPro" id="IPR036663">
    <property type="entry name" value="Fumarylacetoacetase_C_sf"/>
</dbReference>
<reference evidence="4 5" key="1">
    <citation type="journal article" date="2019" name="Nat. Microbiol.">
        <title>Mediterranean grassland soil C-N compound turnover is dependent on rainfall and depth, and is mediated by genomically divergent microorganisms.</title>
        <authorList>
            <person name="Diamond S."/>
            <person name="Andeer P.F."/>
            <person name="Li Z."/>
            <person name="Crits-Christoph A."/>
            <person name="Burstein D."/>
            <person name="Anantharaman K."/>
            <person name="Lane K.R."/>
            <person name="Thomas B.C."/>
            <person name="Pan C."/>
            <person name="Northen T.R."/>
            <person name="Banfield J.F."/>
        </authorList>
    </citation>
    <scope>NUCLEOTIDE SEQUENCE [LARGE SCALE GENOMIC DNA]</scope>
    <source>
        <strain evidence="4">WS_11</strain>
    </source>
</reference>
<dbReference type="EMBL" id="VBPB01000076">
    <property type="protein sequence ID" value="TMQ73268.1"/>
    <property type="molecule type" value="Genomic_DNA"/>
</dbReference>
<dbReference type="PANTHER" id="PTHR11820:SF7">
    <property type="entry name" value="ACYLPYRUVASE FAHD1, MITOCHONDRIAL"/>
    <property type="match status" value="1"/>
</dbReference>
<dbReference type="GO" id="GO:0018773">
    <property type="term" value="F:acetylpyruvate hydrolase activity"/>
    <property type="evidence" value="ECO:0007669"/>
    <property type="project" value="TreeGrafter"/>
</dbReference>
<protein>
    <submittedName>
        <fullName evidence="4">Fumarylacetoacetate hydrolase family protein</fullName>
    </submittedName>
</protein>
<feature type="domain" description="Fumarylacetoacetase-like C-terminal" evidence="2">
    <location>
        <begin position="61"/>
        <end position="260"/>
    </location>
</feature>
<dbReference type="SUPFAM" id="SSF56529">
    <property type="entry name" value="FAH"/>
    <property type="match status" value="1"/>
</dbReference>
<gene>
    <name evidence="4" type="ORF">E6K81_05180</name>
</gene>
<dbReference type="PANTHER" id="PTHR11820">
    <property type="entry name" value="ACYLPYRUVASE"/>
    <property type="match status" value="1"/>
</dbReference>
<comment type="caution">
    <text evidence="4">The sequence shown here is derived from an EMBL/GenBank/DDBJ whole genome shotgun (WGS) entry which is preliminary data.</text>
</comment>
<dbReference type="InterPro" id="IPR018833">
    <property type="entry name" value="Rv2993c-like_N"/>
</dbReference>
<dbReference type="FunFam" id="3.90.850.10:FF:000002">
    <property type="entry name" value="2-hydroxyhepta-2,4-diene-1,7-dioate isomerase"/>
    <property type="match status" value="1"/>
</dbReference>
<organism evidence="4 5">
    <name type="scientific">Eiseniibacteriota bacterium</name>
    <dbReference type="NCBI Taxonomy" id="2212470"/>
    <lineage>
        <taxon>Bacteria</taxon>
        <taxon>Candidatus Eiseniibacteriota</taxon>
    </lineage>
</organism>
<dbReference type="AlphaFoldDB" id="A0A538UBJ1"/>
<dbReference type="GO" id="GO:0016853">
    <property type="term" value="F:isomerase activity"/>
    <property type="evidence" value="ECO:0007669"/>
    <property type="project" value="UniProtKB-ARBA"/>
</dbReference>